<proteinExistence type="inferred from homology"/>
<name>A0A1H6QFS6_9GAMM</name>
<evidence type="ECO:0000259" key="13">
    <source>
        <dbReference type="Pfam" id="PF12019"/>
    </source>
</evidence>
<dbReference type="InterPro" id="IPR012902">
    <property type="entry name" value="N_methyl_site"/>
</dbReference>
<evidence type="ECO:0000313" key="14">
    <source>
        <dbReference type="EMBL" id="SEI38085.1"/>
    </source>
</evidence>
<feature type="transmembrane region" description="Helical" evidence="12">
    <location>
        <begin position="27"/>
        <end position="50"/>
    </location>
</feature>
<evidence type="ECO:0000256" key="11">
    <source>
        <dbReference type="SAM" id="MobiDB-lite"/>
    </source>
</evidence>
<dbReference type="GO" id="GO:0005886">
    <property type="term" value="C:plasma membrane"/>
    <property type="evidence" value="ECO:0007669"/>
    <property type="project" value="UniProtKB-SubCell"/>
</dbReference>
<evidence type="ECO:0000256" key="5">
    <source>
        <dbReference type="ARBA" id="ARBA00022519"/>
    </source>
</evidence>
<comment type="subcellular location">
    <subcellularLocation>
        <location evidence="1">Cell inner membrane</location>
        <topology evidence="1">Single-pass membrane protein</topology>
    </subcellularLocation>
</comment>
<dbReference type="NCBIfam" id="TIGR02532">
    <property type="entry name" value="IV_pilin_GFxxxE"/>
    <property type="match status" value="1"/>
</dbReference>
<evidence type="ECO:0000256" key="1">
    <source>
        <dbReference type="ARBA" id="ARBA00004377"/>
    </source>
</evidence>
<dbReference type="Gene3D" id="3.55.40.10">
    <property type="entry name" value="minor pseudopilin epsh domain"/>
    <property type="match status" value="1"/>
</dbReference>
<dbReference type="Proteomes" id="UP000199005">
    <property type="component" value="Unassembled WGS sequence"/>
</dbReference>
<keyword evidence="3" id="KW-1003">Cell membrane</keyword>
<keyword evidence="7 12" id="KW-1133">Transmembrane helix</keyword>
<evidence type="ECO:0000256" key="7">
    <source>
        <dbReference type="ARBA" id="ARBA00022989"/>
    </source>
</evidence>
<evidence type="ECO:0000256" key="12">
    <source>
        <dbReference type="SAM" id="Phobius"/>
    </source>
</evidence>
<keyword evidence="6 12" id="KW-0812">Transmembrane</keyword>
<evidence type="ECO:0000256" key="4">
    <source>
        <dbReference type="ARBA" id="ARBA00022481"/>
    </source>
</evidence>
<evidence type="ECO:0000256" key="3">
    <source>
        <dbReference type="ARBA" id="ARBA00022475"/>
    </source>
</evidence>
<keyword evidence="4" id="KW-0488">Methylation</keyword>
<dbReference type="GO" id="GO:0015627">
    <property type="term" value="C:type II protein secretion system complex"/>
    <property type="evidence" value="ECO:0007669"/>
    <property type="project" value="InterPro"/>
</dbReference>
<gene>
    <name evidence="14" type="ORF">SAMN04244579_00117</name>
</gene>
<feature type="region of interest" description="Disordered" evidence="11">
    <location>
        <begin position="160"/>
        <end position="183"/>
    </location>
</feature>
<dbReference type="Pfam" id="PF12019">
    <property type="entry name" value="GspH"/>
    <property type="match status" value="1"/>
</dbReference>
<comment type="similarity">
    <text evidence="9">Belongs to the GSP H family.</text>
</comment>
<dbReference type="InterPro" id="IPR045584">
    <property type="entry name" value="Pilin-like"/>
</dbReference>
<evidence type="ECO:0000256" key="8">
    <source>
        <dbReference type="ARBA" id="ARBA00023136"/>
    </source>
</evidence>
<dbReference type="SUPFAM" id="SSF54523">
    <property type="entry name" value="Pili subunits"/>
    <property type="match status" value="1"/>
</dbReference>
<evidence type="ECO:0000256" key="10">
    <source>
        <dbReference type="ARBA" id="ARBA00030775"/>
    </source>
</evidence>
<dbReference type="InterPro" id="IPR022346">
    <property type="entry name" value="T2SS_GspH"/>
</dbReference>
<keyword evidence="8 12" id="KW-0472">Membrane</keyword>
<evidence type="ECO:0000256" key="9">
    <source>
        <dbReference type="ARBA" id="ARBA00025772"/>
    </source>
</evidence>
<dbReference type="Pfam" id="PF07963">
    <property type="entry name" value="N_methyl"/>
    <property type="match status" value="1"/>
</dbReference>
<sequence>MSTPVIASARRIERLARSVPAFRLRGFTLIELLVAVAILAVLLGLAVPSFQEVSLGTRLRSYANTLVASAMMARSEAIKRNAVVSVCASIDGATCATGSASWEQGWIILQGSTVLQYQPAVASGYKILSSVIKIDFQPSGGGAGQATLKVCRATPSVGSQDRSVSISATGRTTVTKGASGTCS</sequence>
<dbReference type="GO" id="GO:0015628">
    <property type="term" value="P:protein secretion by the type II secretion system"/>
    <property type="evidence" value="ECO:0007669"/>
    <property type="project" value="InterPro"/>
</dbReference>
<protein>
    <recommendedName>
        <fullName evidence="2">Type II secretion system protein H</fullName>
    </recommendedName>
    <alternativeName>
        <fullName evidence="10">General secretion pathway protein H</fullName>
    </alternativeName>
</protein>
<reference evidence="14 15" key="1">
    <citation type="submission" date="2016-10" db="EMBL/GenBank/DDBJ databases">
        <authorList>
            <person name="de Groot N.N."/>
        </authorList>
    </citation>
    <scope>NUCLEOTIDE SEQUENCE [LARGE SCALE GENOMIC DNA]</scope>
    <source>
        <strain evidence="14 15">DSM 1041</strain>
    </source>
</reference>
<feature type="domain" description="General secretion pathway GspH" evidence="13">
    <location>
        <begin position="63"/>
        <end position="170"/>
    </location>
</feature>
<keyword evidence="5" id="KW-0997">Cell inner membrane</keyword>
<evidence type="ECO:0000256" key="6">
    <source>
        <dbReference type="ARBA" id="ARBA00022692"/>
    </source>
</evidence>
<dbReference type="STRING" id="170623.SAMN04244579_00117"/>
<dbReference type="AlphaFoldDB" id="A0A1H6QFS6"/>
<evidence type="ECO:0000256" key="2">
    <source>
        <dbReference type="ARBA" id="ARBA00021549"/>
    </source>
</evidence>
<dbReference type="PROSITE" id="PS00409">
    <property type="entry name" value="PROKAR_NTER_METHYL"/>
    <property type="match status" value="1"/>
</dbReference>
<organism evidence="14 15">
    <name type="scientific">Azotobacter beijerinckii</name>
    <dbReference type="NCBI Taxonomy" id="170623"/>
    <lineage>
        <taxon>Bacteria</taxon>
        <taxon>Pseudomonadati</taxon>
        <taxon>Pseudomonadota</taxon>
        <taxon>Gammaproteobacteria</taxon>
        <taxon>Pseudomonadales</taxon>
        <taxon>Pseudomonadaceae</taxon>
        <taxon>Azotobacter</taxon>
    </lineage>
</organism>
<dbReference type="EMBL" id="FNYO01000001">
    <property type="protein sequence ID" value="SEI38085.1"/>
    <property type="molecule type" value="Genomic_DNA"/>
</dbReference>
<evidence type="ECO:0000313" key="15">
    <source>
        <dbReference type="Proteomes" id="UP000199005"/>
    </source>
</evidence>
<accession>A0A1H6QFS6</accession>